<dbReference type="RefSeq" id="WP_213541702.1">
    <property type="nucleotide sequence ID" value="NZ_AP023418.1"/>
</dbReference>
<dbReference type="EMBL" id="AP023418">
    <property type="protein sequence ID" value="BCK80853.1"/>
    <property type="molecule type" value="Genomic_DNA"/>
</dbReference>
<keyword evidence="2" id="KW-0479">Metal-binding</keyword>
<dbReference type="InterPro" id="IPR032466">
    <property type="entry name" value="Metal_Hydrolase"/>
</dbReference>
<feature type="domain" description="Amidohydrolase-related" evidence="5">
    <location>
        <begin position="65"/>
        <end position="404"/>
    </location>
</feature>
<dbReference type="GO" id="GO:0008270">
    <property type="term" value="F:zinc ion binding"/>
    <property type="evidence" value="ECO:0007669"/>
    <property type="project" value="TreeGrafter"/>
</dbReference>
<comment type="cofactor">
    <cofactor evidence="1">
        <name>Zn(2+)</name>
        <dbReference type="ChEBI" id="CHEBI:29105"/>
    </cofactor>
</comment>
<dbReference type="PANTHER" id="PTHR11271:SF6">
    <property type="entry name" value="GUANINE DEAMINASE"/>
    <property type="match status" value="1"/>
</dbReference>
<dbReference type="InterPro" id="IPR006680">
    <property type="entry name" value="Amidohydro-rel"/>
</dbReference>
<evidence type="ECO:0000313" key="7">
    <source>
        <dbReference type="Proteomes" id="UP000681035"/>
    </source>
</evidence>
<evidence type="ECO:0000313" key="6">
    <source>
        <dbReference type="EMBL" id="BCK80853.1"/>
    </source>
</evidence>
<dbReference type="GO" id="GO:0005829">
    <property type="term" value="C:cytosol"/>
    <property type="evidence" value="ECO:0007669"/>
    <property type="project" value="TreeGrafter"/>
</dbReference>
<dbReference type="Gene3D" id="2.30.40.10">
    <property type="entry name" value="Urease, subunit C, domain 1"/>
    <property type="match status" value="1"/>
</dbReference>
<dbReference type="SUPFAM" id="SSF51338">
    <property type="entry name" value="Composite domain of metallo-dependent hydrolases"/>
    <property type="match status" value="2"/>
</dbReference>
<keyword evidence="4" id="KW-0862">Zinc</keyword>
<dbReference type="GO" id="GO:0008892">
    <property type="term" value="F:guanine deaminase activity"/>
    <property type="evidence" value="ECO:0007669"/>
    <property type="project" value="TreeGrafter"/>
</dbReference>
<evidence type="ECO:0000256" key="4">
    <source>
        <dbReference type="ARBA" id="ARBA00022833"/>
    </source>
</evidence>
<name>A0A810Q8D4_9FIRM</name>
<keyword evidence="3" id="KW-0378">Hydrolase</keyword>
<accession>A0A810Q8D4</accession>
<protein>
    <submittedName>
        <fullName evidence="6">Guanine deaminase</fullName>
    </submittedName>
</protein>
<dbReference type="InterPro" id="IPR011059">
    <property type="entry name" value="Metal-dep_hydrolase_composite"/>
</dbReference>
<dbReference type="Pfam" id="PF01979">
    <property type="entry name" value="Amidohydro_1"/>
    <property type="match status" value="1"/>
</dbReference>
<sequence length="441" mass="49095">MSQVEYFAERSFAIKGTLVFTAQRDQFTIMEDAYLVCDGKKVAGTYSALPEQYRQIKVLDASGKFVIPGTCDIHVHASQAPFQGIGQNIENGQWNTWFERYAFPDESRFNDPAYAELTYTRFAKSLLATPTTRLCAYATTSRTATETLMKALAKFGFAGYVGKVNMDRNCAAGLLETTEETIAQTRLWLEETKDGIGAIYPILTPRYFPSCTESCLEQLGELAEEYHVPVQSHLSEGLDEIDWVHELAPDLDYYAQAYDRAGLLGPHTRAVMAHCVFSSPEEVKTLKRRNVLVAHCPQSNMNSCGCAAPIMEYLDAGIAVGLGTDVGGGNTLNMFRTIFEAILASKVFWASKNSARNMDQRKVLSLPNAFYLATKGGGVLWKSGSFEPGYCFDAVILDDSRFCDGVQRTPYERIERLITRSDDRDICAKYIDGVCVYKKGE</sequence>
<dbReference type="KEGG" id="vcop:MM50RIKEN_06160"/>
<evidence type="ECO:0000256" key="3">
    <source>
        <dbReference type="ARBA" id="ARBA00022801"/>
    </source>
</evidence>
<dbReference type="Gene3D" id="3.20.20.140">
    <property type="entry name" value="Metal-dependent hydrolases"/>
    <property type="match status" value="1"/>
</dbReference>
<evidence type="ECO:0000256" key="2">
    <source>
        <dbReference type="ARBA" id="ARBA00022723"/>
    </source>
</evidence>
<dbReference type="PANTHER" id="PTHR11271">
    <property type="entry name" value="GUANINE DEAMINASE"/>
    <property type="match status" value="1"/>
</dbReference>
<dbReference type="GO" id="GO:0046098">
    <property type="term" value="P:guanine metabolic process"/>
    <property type="evidence" value="ECO:0007669"/>
    <property type="project" value="TreeGrafter"/>
</dbReference>
<dbReference type="Proteomes" id="UP000681035">
    <property type="component" value="Chromosome"/>
</dbReference>
<evidence type="ECO:0000256" key="1">
    <source>
        <dbReference type="ARBA" id="ARBA00001947"/>
    </source>
</evidence>
<keyword evidence="7" id="KW-1185">Reference proteome</keyword>
<gene>
    <name evidence="6" type="primary">guaD</name>
    <name evidence="6" type="ORF">MM50RIKEN_06160</name>
</gene>
<organism evidence="6 7">
    <name type="scientific">Vescimonas coprocola</name>
    <dbReference type="NCBI Taxonomy" id="2714355"/>
    <lineage>
        <taxon>Bacteria</taxon>
        <taxon>Bacillati</taxon>
        <taxon>Bacillota</taxon>
        <taxon>Clostridia</taxon>
        <taxon>Eubacteriales</taxon>
        <taxon>Oscillospiraceae</taxon>
        <taxon>Vescimonas</taxon>
    </lineage>
</organism>
<dbReference type="InterPro" id="IPR051607">
    <property type="entry name" value="Metallo-dep_hydrolases"/>
</dbReference>
<dbReference type="SUPFAM" id="SSF51556">
    <property type="entry name" value="Metallo-dependent hydrolases"/>
    <property type="match status" value="1"/>
</dbReference>
<proteinExistence type="predicted"/>
<reference evidence="6" key="1">
    <citation type="submission" date="2020-09" db="EMBL/GenBank/DDBJ databases">
        <title>New species isolated from human feces.</title>
        <authorList>
            <person name="Kitahara M."/>
            <person name="Shigeno Y."/>
            <person name="Shime M."/>
            <person name="Matsumoto Y."/>
            <person name="Nakamura S."/>
            <person name="Motooka D."/>
            <person name="Fukuoka S."/>
            <person name="Nishikawa H."/>
            <person name="Benno Y."/>
        </authorList>
    </citation>
    <scope>NUCLEOTIDE SEQUENCE</scope>
    <source>
        <strain evidence="6">MM50</strain>
    </source>
</reference>
<evidence type="ECO:0000259" key="5">
    <source>
        <dbReference type="Pfam" id="PF01979"/>
    </source>
</evidence>
<dbReference type="AlphaFoldDB" id="A0A810Q8D4"/>